<evidence type="ECO:0000313" key="3">
    <source>
        <dbReference type="EMBL" id="MDM4018473.1"/>
    </source>
</evidence>
<proteinExistence type="inferred from homology"/>
<dbReference type="InterPro" id="IPR051159">
    <property type="entry name" value="Hexapeptide_acetyltransf"/>
</dbReference>
<reference evidence="3 4" key="1">
    <citation type="submission" date="2023-06" db="EMBL/GenBank/DDBJ databases">
        <title>Roseiconus lacunae JC819 isolated from Gulf of Mannar region, Tamil Nadu.</title>
        <authorList>
            <person name="Pk S."/>
            <person name="Ch S."/>
            <person name="Ch V.R."/>
        </authorList>
    </citation>
    <scope>NUCLEOTIDE SEQUENCE [LARGE SCALE GENOMIC DNA]</scope>
    <source>
        <strain evidence="3 4">JC819</strain>
    </source>
</reference>
<keyword evidence="2" id="KW-0808">Transferase</keyword>
<dbReference type="InterPro" id="IPR011004">
    <property type="entry name" value="Trimer_LpxA-like_sf"/>
</dbReference>
<evidence type="ECO:0000256" key="1">
    <source>
        <dbReference type="ARBA" id="ARBA00007274"/>
    </source>
</evidence>
<dbReference type="PANTHER" id="PTHR23416:SF23">
    <property type="entry name" value="ACETYLTRANSFERASE C18B11.09C-RELATED"/>
    <property type="match status" value="1"/>
</dbReference>
<comment type="caution">
    <text evidence="3">The sequence shown here is derived from an EMBL/GenBank/DDBJ whole genome shotgun (WGS) entry which is preliminary data.</text>
</comment>
<organism evidence="3 4">
    <name type="scientific">Roseiconus lacunae</name>
    <dbReference type="NCBI Taxonomy" id="2605694"/>
    <lineage>
        <taxon>Bacteria</taxon>
        <taxon>Pseudomonadati</taxon>
        <taxon>Planctomycetota</taxon>
        <taxon>Planctomycetia</taxon>
        <taxon>Pirellulales</taxon>
        <taxon>Pirellulaceae</taxon>
        <taxon>Roseiconus</taxon>
    </lineage>
</organism>
<protein>
    <recommendedName>
        <fullName evidence="5">Colanic acid biosynthesis acetyltransferase</fullName>
    </recommendedName>
</protein>
<dbReference type="PANTHER" id="PTHR23416">
    <property type="entry name" value="SIALIC ACID SYNTHASE-RELATED"/>
    <property type="match status" value="1"/>
</dbReference>
<dbReference type="EMBL" id="JASZZN010000022">
    <property type="protein sequence ID" value="MDM4018473.1"/>
    <property type="molecule type" value="Genomic_DNA"/>
</dbReference>
<name>A0ABT7PQ48_9BACT</name>
<dbReference type="Proteomes" id="UP001239462">
    <property type="component" value="Unassembled WGS sequence"/>
</dbReference>
<sequence>MKQSVNGIDANRKTRHWSRREQIGRVLWSIASPLFRFSPKPCWAWRRSMLRIFGAKIGKNVRIHPSAKIFLPRNLSIDDWSSIGFDCLIYNLGRLEIGKRTTISQRSHLCGGTHDYRQTSLPLIKSAIVIGDDAWVCADAFIGPGITVGNGGIVAARAVAVSPVVPWTIVGGNPARWIKQRPVLNDESDLSD</sequence>
<gene>
    <name evidence="3" type="ORF">QTN89_23685</name>
</gene>
<evidence type="ECO:0000256" key="2">
    <source>
        <dbReference type="ARBA" id="ARBA00022679"/>
    </source>
</evidence>
<dbReference type="Gene3D" id="2.160.10.10">
    <property type="entry name" value="Hexapeptide repeat proteins"/>
    <property type="match status" value="1"/>
</dbReference>
<dbReference type="SUPFAM" id="SSF51161">
    <property type="entry name" value="Trimeric LpxA-like enzymes"/>
    <property type="match status" value="1"/>
</dbReference>
<comment type="similarity">
    <text evidence="1">Belongs to the transferase hexapeptide repeat family.</text>
</comment>
<accession>A0ABT7PQ48</accession>
<keyword evidence="4" id="KW-1185">Reference proteome</keyword>
<evidence type="ECO:0008006" key="5">
    <source>
        <dbReference type="Google" id="ProtNLM"/>
    </source>
</evidence>
<dbReference type="CDD" id="cd05825">
    <property type="entry name" value="LbH_wcaF_like"/>
    <property type="match status" value="1"/>
</dbReference>
<evidence type="ECO:0000313" key="4">
    <source>
        <dbReference type="Proteomes" id="UP001239462"/>
    </source>
</evidence>
<dbReference type="RefSeq" id="WP_149497769.1">
    <property type="nucleotide sequence ID" value="NZ_JASZZN010000022.1"/>
</dbReference>